<proteinExistence type="evidence at transcript level"/>
<dbReference type="InterPro" id="IPR045860">
    <property type="entry name" value="Snake_toxin-like_sf"/>
</dbReference>
<accession>A0A6F9DJJ4</accession>
<evidence type="ECO:0000313" key="3">
    <source>
        <dbReference type="EMBL" id="CAB3263085.1"/>
    </source>
</evidence>
<organism evidence="3">
    <name type="scientific">Phallusia mammillata</name>
    <dbReference type="NCBI Taxonomy" id="59560"/>
    <lineage>
        <taxon>Eukaryota</taxon>
        <taxon>Metazoa</taxon>
        <taxon>Chordata</taxon>
        <taxon>Tunicata</taxon>
        <taxon>Ascidiacea</taxon>
        <taxon>Phlebobranchia</taxon>
        <taxon>Ascidiidae</taxon>
        <taxon>Phallusia</taxon>
    </lineage>
</organism>
<evidence type="ECO:0000256" key="1">
    <source>
        <dbReference type="ARBA" id="ARBA00022729"/>
    </source>
</evidence>
<reference evidence="3" key="1">
    <citation type="submission" date="2020-04" db="EMBL/GenBank/DDBJ databases">
        <authorList>
            <person name="Neveu A P."/>
        </authorList>
    </citation>
    <scope>NUCLEOTIDE SEQUENCE</scope>
    <source>
        <tissue evidence="3">Whole embryo</tissue>
    </source>
</reference>
<feature type="signal peptide" evidence="2">
    <location>
        <begin position="1"/>
        <end position="18"/>
    </location>
</feature>
<protein>
    <submittedName>
        <fullName evidence="3">Uncharacterized protein LOC101242363</fullName>
    </submittedName>
</protein>
<dbReference type="SUPFAM" id="SSF57302">
    <property type="entry name" value="Snake toxin-like"/>
    <property type="match status" value="1"/>
</dbReference>
<gene>
    <name evidence="3" type="primary">LOC101242363</name>
</gene>
<dbReference type="EMBL" id="LR787223">
    <property type="protein sequence ID" value="CAB3263085.1"/>
    <property type="molecule type" value="mRNA"/>
</dbReference>
<keyword evidence="1 2" id="KW-0732">Signal</keyword>
<name>A0A6F9DJJ4_9ASCI</name>
<dbReference type="AlphaFoldDB" id="A0A6F9DJJ4"/>
<evidence type="ECO:0000256" key="2">
    <source>
        <dbReference type="SAM" id="SignalP"/>
    </source>
</evidence>
<dbReference type="PANTHER" id="PTHR33562">
    <property type="entry name" value="ATILLA, ISOFORM B-RELATED-RELATED"/>
    <property type="match status" value="1"/>
</dbReference>
<dbReference type="InterPro" id="IPR050975">
    <property type="entry name" value="Sleep_regulator"/>
</dbReference>
<sequence length="122" mass="12334">MNCKVVILFAALFVGGNALKCYNCVYNSVSGLQADCQSPSVAESHLQECSSANTACLKVVTEVVGAGTTIARSCGVSISDGCVSGVCSYSCTSDGCNSSNSVKISILAMMGAIVSGFLLANV</sequence>
<feature type="chain" id="PRO_5026015762" evidence="2">
    <location>
        <begin position="19"/>
        <end position="122"/>
    </location>
</feature>